<gene>
    <name evidence="2" type="ORF">LAESUDRAFT_765611</name>
</gene>
<dbReference type="GeneID" id="63830766"/>
<feature type="compositionally biased region" description="Acidic residues" evidence="1">
    <location>
        <begin position="27"/>
        <end position="43"/>
    </location>
</feature>
<accession>A0A165ANZ1</accession>
<dbReference type="OrthoDB" id="2692910at2759"/>
<dbReference type="InParanoid" id="A0A165ANZ1"/>
<dbReference type="RefSeq" id="XP_040757119.1">
    <property type="nucleotide sequence ID" value="XM_040913738.1"/>
</dbReference>
<feature type="compositionally biased region" description="Basic and acidic residues" evidence="1">
    <location>
        <begin position="324"/>
        <end position="341"/>
    </location>
</feature>
<feature type="compositionally biased region" description="Acidic residues" evidence="1">
    <location>
        <begin position="309"/>
        <end position="323"/>
    </location>
</feature>
<name>A0A165ANZ1_9APHY</name>
<feature type="compositionally biased region" description="Basic and acidic residues" evidence="1">
    <location>
        <begin position="8"/>
        <end position="26"/>
    </location>
</feature>
<dbReference type="Proteomes" id="UP000076871">
    <property type="component" value="Unassembled WGS sequence"/>
</dbReference>
<feature type="non-terminal residue" evidence="2">
    <location>
        <position position="360"/>
    </location>
</feature>
<feature type="region of interest" description="Disordered" evidence="1">
    <location>
        <begin position="1"/>
        <end position="79"/>
    </location>
</feature>
<keyword evidence="3" id="KW-1185">Reference proteome</keyword>
<evidence type="ECO:0000313" key="3">
    <source>
        <dbReference type="Proteomes" id="UP000076871"/>
    </source>
</evidence>
<evidence type="ECO:0000313" key="2">
    <source>
        <dbReference type="EMBL" id="KZS99378.1"/>
    </source>
</evidence>
<dbReference type="EMBL" id="KV427956">
    <property type="protein sequence ID" value="KZS99378.1"/>
    <property type="molecule type" value="Genomic_DNA"/>
</dbReference>
<protein>
    <submittedName>
        <fullName evidence="2">Uncharacterized protein</fullName>
    </submittedName>
</protein>
<reference evidence="2 3" key="1">
    <citation type="journal article" date="2016" name="Mol. Biol. Evol.">
        <title>Comparative Genomics of Early-Diverging Mushroom-Forming Fungi Provides Insights into the Origins of Lignocellulose Decay Capabilities.</title>
        <authorList>
            <person name="Nagy L.G."/>
            <person name="Riley R."/>
            <person name="Tritt A."/>
            <person name="Adam C."/>
            <person name="Daum C."/>
            <person name="Floudas D."/>
            <person name="Sun H."/>
            <person name="Yadav J.S."/>
            <person name="Pangilinan J."/>
            <person name="Larsson K.H."/>
            <person name="Matsuura K."/>
            <person name="Barry K."/>
            <person name="Labutti K."/>
            <person name="Kuo R."/>
            <person name="Ohm R.A."/>
            <person name="Bhattacharya S.S."/>
            <person name="Shirouzu T."/>
            <person name="Yoshinaga Y."/>
            <person name="Martin F.M."/>
            <person name="Grigoriev I.V."/>
            <person name="Hibbett D.S."/>
        </authorList>
    </citation>
    <scope>NUCLEOTIDE SEQUENCE [LARGE SCALE GENOMIC DNA]</scope>
    <source>
        <strain evidence="2 3">93-53</strain>
    </source>
</reference>
<feature type="compositionally biased region" description="Basic and acidic residues" evidence="1">
    <location>
        <begin position="55"/>
        <end position="65"/>
    </location>
</feature>
<feature type="region of interest" description="Disordered" evidence="1">
    <location>
        <begin position="300"/>
        <end position="342"/>
    </location>
</feature>
<proteinExistence type="predicted"/>
<evidence type="ECO:0000256" key="1">
    <source>
        <dbReference type="SAM" id="MobiDB-lite"/>
    </source>
</evidence>
<sequence>MSGSKFSDAGKEKLGSRGSRARRDTNNEMDDEEEDRELDEEFVCEVPKSPPRLTAAEKGKARPVTEDNTNTDQGWSKMRGPFSQAAKEEAAELGRVTTVEAERIARKYGKHPRDVLLYAGLGVKASRAANPFNKFQRWFVHNHERPHSMTKEDWNQKALEAYNEFVAQLPDDDEEARNLAFKPILDFCDALDRNPALKTRVKSANARMMAARAQFTMLAASYHNLEDMEVFGAIVYKGTDAAAKQLSVIFGGSDTIKTLIELNQVDVRQMLDNFSACIRVTELAEEGYILPSIGRYRFGRKRKERDQEQGDEDDEEHDEGDEGANERGKEEEKENERDRKRSIFTAMMQQAIQKYIQKRQ</sequence>
<dbReference type="AlphaFoldDB" id="A0A165ANZ1"/>
<organism evidence="2 3">
    <name type="scientific">Laetiporus sulphureus 93-53</name>
    <dbReference type="NCBI Taxonomy" id="1314785"/>
    <lineage>
        <taxon>Eukaryota</taxon>
        <taxon>Fungi</taxon>
        <taxon>Dikarya</taxon>
        <taxon>Basidiomycota</taxon>
        <taxon>Agaricomycotina</taxon>
        <taxon>Agaricomycetes</taxon>
        <taxon>Polyporales</taxon>
        <taxon>Laetiporus</taxon>
    </lineage>
</organism>